<sequence length="1014" mass="111432">MDDIKTAAERLGQLPQTRRGNKKDKEVESALAQLSSTVKLLELSTRSETTFARLTELLRDRILPLYRIHLSPAVDFAVAVFKFIYNDKILSSSQTKAASSWESLLRSILSGLLDFLEEKGDKKAQETVAAAFYPVLCPIYFAKSSVRVPQSSGDLLSIVYQLLVASIQSCSSNAAELRERYIGSKRIGVAVSETKDYLALESLLDLFASLIPLLKDGKDKRARFVEEVFDPALFSTSREIVQHLQASSSPEWSATSAKIIKSLASSDLSFPQPFHFTNLQVNASPVVPSGMLFVDQKGLLANIELDGGLETLRIPFSTFIHAATSAPTNENVQVTLRIGEAPILGKDPIATAVSDQVLVTCEISPSTINNFRKALKNRGIDIVPTTHKKLSKAAGVDLNMDSDQKATRTSAEQKAQSLSQLWAMPELDDRPTSPLHPLAEPVSEIDRDEKAFREYDAHRGGNDGPSTVFLDPEGNLSLHPPTKPAIGKPQVSNGPPEKDSYTLQRRREESVGLLSEGEIPQPKSRAHRSSKKIILVSDEEGEEEEEQREQSIPTKSRQDPPTASNGKGANIRGNKGKENCKVSKLPKAGIRVSSVEEISDAMKTNKRRAAALEDEGANVAAIDVERSKRARVSDPDHSPRPFQGKKYGGRKDRTTSPPTVADVDFDEVPKVEPPAPFVDNKVQLPKPVPKPRATAMKGKNGKTVARPQPKRVPVPRKESPYCVDVKPVVQRRRATRIDDVADDTLVDISNSPSKDDAVNIKPNGRSVRDTTARASAQSKLKSEYKDKTMNKKPSKAPWQRDSFMEKTKQVLEPATMGSMVEEPAPSTSYERSDPPSGLHPDESETFCNDDEDIYELPTYTDILVPLKGGTSSSQEEATAGTSDGPTHDNVVIDLTQDSPQRARQDKESTIRPTKPIPKGPSIETLPQIREEKPKAPQEPPKIKESKESENVSKPERLPSTAAKTMLAPESRNIPDRGVPRRNPSTPLRPRPPPVVVARPEVETQKPDSFTALFK</sequence>
<dbReference type="Proteomes" id="UP001148786">
    <property type="component" value="Unassembled WGS sequence"/>
</dbReference>
<proteinExistence type="predicted"/>
<protein>
    <submittedName>
        <fullName evidence="2">Uncharacterized protein</fullName>
    </submittedName>
</protein>
<name>A0A9W8MUA2_9AGAR</name>
<feature type="compositionally biased region" description="Basic and acidic residues" evidence="1">
    <location>
        <begin position="623"/>
        <end position="639"/>
    </location>
</feature>
<feature type="region of interest" description="Disordered" evidence="1">
    <location>
        <begin position="746"/>
        <end position="1014"/>
    </location>
</feature>
<dbReference type="AlphaFoldDB" id="A0A9W8MUA2"/>
<feature type="compositionally biased region" description="Acidic residues" evidence="1">
    <location>
        <begin position="843"/>
        <end position="854"/>
    </location>
</feature>
<accession>A0A9W8MUA2</accession>
<feature type="compositionally biased region" description="Basic and acidic residues" evidence="1">
    <location>
        <begin position="780"/>
        <end position="789"/>
    </location>
</feature>
<feature type="region of interest" description="Disordered" evidence="1">
    <location>
        <begin position="623"/>
        <end position="719"/>
    </location>
</feature>
<keyword evidence="3" id="KW-1185">Reference proteome</keyword>
<feature type="compositionally biased region" description="Polar residues" evidence="1">
    <location>
        <begin position="869"/>
        <end position="884"/>
    </location>
</feature>
<organism evidence="2 3">
    <name type="scientific">Agrocybe chaxingu</name>
    <dbReference type="NCBI Taxonomy" id="84603"/>
    <lineage>
        <taxon>Eukaryota</taxon>
        <taxon>Fungi</taxon>
        <taxon>Dikarya</taxon>
        <taxon>Basidiomycota</taxon>
        <taxon>Agaricomycotina</taxon>
        <taxon>Agaricomycetes</taxon>
        <taxon>Agaricomycetidae</taxon>
        <taxon>Agaricales</taxon>
        <taxon>Agaricineae</taxon>
        <taxon>Strophariaceae</taxon>
        <taxon>Agrocybe</taxon>
    </lineage>
</organism>
<feature type="compositionally biased region" description="Acidic residues" evidence="1">
    <location>
        <begin position="537"/>
        <end position="547"/>
    </location>
</feature>
<feature type="compositionally biased region" description="Basic and acidic residues" evidence="1">
    <location>
        <begin position="496"/>
        <end position="510"/>
    </location>
</feature>
<reference evidence="2" key="1">
    <citation type="submission" date="2022-07" db="EMBL/GenBank/DDBJ databases">
        <title>Genome Sequence of Agrocybe chaxingu.</title>
        <authorList>
            <person name="Buettner E."/>
        </authorList>
    </citation>
    <scope>NUCLEOTIDE SEQUENCE</scope>
    <source>
        <strain evidence="2">MP-N11</strain>
    </source>
</reference>
<comment type="caution">
    <text evidence="2">The sequence shown here is derived from an EMBL/GenBank/DDBJ whole genome shotgun (WGS) entry which is preliminary data.</text>
</comment>
<evidence type="ECO:0000313" key="2">
    <source>
        <dbReference type="EMBL" id="KAJ3507612.1"/>
    </source>
</evidence>
<dbReference type="OrthoDB" id="2996234at2759"/>
<evidence type="ECO:0000313" key="3">
    <source>
        <dbReference type="Proteomes" id="UP001148786"/>
    </source>
</evidence>
<feature type="compositionally biased region" description="Polar residues" evidence="1">
    <location>
        <begin position="551"/>
        <end position="567"/>
    </location>
</feature>
<evidence type="ECO:0000256" key="1">
    <source>
        <dbReference type="SAM" id="MobiDB-lite"/>
    </source>
</evidence>
<gene>
    <name evidence="2" type="ORF">NLJ89_g6203</name>
</gene>
<feature type="compositionally biased region" description="Basic and acidic residues" evidence="1">
    <location>
        <begin position="900"/>
        <end position="909"/>
    </location>
</feature>
<dbReference type="EMBL" id="JANKHO010000643">
    <property type="protein sequence ID" value="KAJ3507612.1"/>
    <property type="molecule type" value="Genomic_DNA"/>
</dbReference>
<feature type="region of interest" description="Disordered" evidence="1">
    <location>
        <begin position="456"/>
        <end position="585"/>
    </location>
</feature>
<feature type="compositionally biased region" description="Basic and acidic residues" evidence="1">
    <location>
        <begin position="928"/>
        <end position="956"/>
    </location>
</feature>